<dbReference type="EMBL" id="CADIKM010000128">
    <property type="protein sequence ID" value="CAB3808289.1"/>
    <property type="molecule type" value="Genomic_DNA"/>
</dbReference>
<accession>A0A6S7BYE3</accession>
<dbReference type="NCBIfam" id="TIGR00229">
    <property type="entry name" value="sensory_box"/>
    <property type="match status" value="2"/>
</dbReference>
<dbReference type="PANTHER" id="PTHR44757:SF2">
    <property type="entry name" value="BIOFILM ARCHITECTURE MAINTENANCE PROTEIN MBAA"/>
    <property type="match status" value="1"/>
</dbReference>
<evidence type="ECO:0000313" key="5">
    <source>
        <dbReference type="Proteomes" id="UP000494115"/>
    </source>
</evidence>
<feature type="domain" description="PAC" evidence="3">
    <location>
        <begin position="88"/>
        <end position="140"/>
    </location>
</feature>
<dbReference type="InterPro" id="IPR052155">
    <property type="entry name" value="Biofilm_reg_signaling"/>
</dbReference>
<dbReference type="InterPro" id="IPR000014">
    <property type="entry name" value="PAS"/>
</dbReference>
<gene>
    <name evidence="4" type="ORF">LMG28138_06031</name>
</gene>
<dbReference type="GO" id="GO:0006355">
    <property type="term" value="P:regulation of DNA-templated transcription"/>
    <property type="evidence" value="ECO:0007669"/>
    <property type="project" value="InterPro"/>
</dbReference>
<evidence type="ECO:0000259" key="3">
    <source>
        <dbReference type="PROSITE" id="PS50113"/>
    </source>
</evidence>
<proteinExistence type="predicted"/>
<dbReference type="Gene3D" id="3.30.450.20">
    <property type="entry name" value="PAS domain"/>
    <property type="match status" value="2"/>
</dbReference>
<feature type="region of interest" description="Disordered" evidence="1">
    <location>
        <begin position="285"/>
        <end position="316"/>
    </location>
</feature>
<feature type="domain" description="PAS" evidence="2">
    <location>
        <begin position="141"/>
        <end position="214"/>
    </location>
</feature>
<dbReference type="CDD" id="cd00130">
    <property type="entry name" value="PAS"/>
    <property type="match status" value="2"/>
</dbReference>
<dbReference type="PROSITE" id="PS50113">
    <property type="entry name" value="PAC"/>
    <property type="match status" value="1"/>
</dbReference>
<dbReference type="PROSITE" id="PS50112">
    <property type="entry name" value="PAS"/>
    <property type="match status" value="2"/>
</dbReference>
<feature type="domain" description="PAS" evidence="2">
    <location>
        <begin position="14"/>
        <end position="85"/>
    </location>
</feature>
<evidence type="ECO:0000313" key="4">
    <source>
        <dbReference type="EMBL" id="CAB3808289.1"/>
    </source>
</evidence>
<dbReference type="PANTHER" id="PTHR44757">
    <property type="entry name" value="DIGUANYLATE CYCLASE DGCP"/>
    <property type="match status" value="1"/>
</dbReference>
<evidence type="ECO:0008006" key="6">
    <source>
        <dbReference type="Google" id="ProtNLM"/>
    </source>
</evidence>
<dbReference type="Proteomes" id="UP000494115">
    <property type="component" value="Unassembled WGS sequence"/>
</dbReference>
<organism evidence="4 5">
    <name type="scientific">Pararobbsia alpina</name>
    <dbReference type="NCBI Taxonomy" id="621374"/>
    <lineage>
        <taxon>Bacteria</taxon>
        <taxon>Pseudomonadati</taxon>
        <taxon>Pseudomonadota</taxon>
        <taxon>Betaproteobacteria</taxon>
        <taxon>Burkholderiales</taxon>
        <taxon>Burkholderiaceae</taxon>
        <taxon>Pararobbsia</taxon>
    </lineage>
</organism>
<dbReference type="SMART" id="SM00091">
    <property type="entry name" value="PAS"/>
    <property type="match status" value="2"/>
</dbReference>
<dbReference type="Pfam" id="PF13426">
    <property type="entry name" value="PAS_9"/>
    <property type="match status" value="1"/>
</dbReference>
<evidence type="ECO:0000259" key="2">
    <source>
        <dbReference type="PROSITE" id="PS50112"/>
    </source>
</evidence>
<dbReference type="AlphaFoldDB" id="A0A6S7BYE3"/>
<name>A0A6S7BYE3_9BURK</name>
<keyword evidence="5" id="KW-1185">Reference proteome</keyword>
<reference evidence="4 5" key="1">
    <citation type="submission" date="2020-04" db="EMBL/GenBank/DDBJ databases">
        <authorList>
            <person name="De Canck E."/>
        </authorList>
    </citation>
    <scope>NUCLEOTIDE SEQUENCE [LARGE SCALE GENOMIC DNA]</scope>
    <source>
        <strain evidence="4 5">LMG 28138</strain>
    </source>
</reference>
<dbReference type="InterPro" id="IPR035965">
    <property type="entry name" value="PAS-like_dom_sf"/>
</dbReference>
<sequence>MEDQQQAQQTQDISERRYQLLFKATPAMLHSIDAQGRLVHVSDVWLTTLGYARDEVVGRRMVDFLTPASRAYATETVIPELFRTGQCQGIEYQAMRKDGTLIDIVMSSVIQHDSGDLPLHSLTVMEDVTERKRVQRELAAQHERLRVTLHSIGDGVITTDAQGRVEYLNPVAERLTGWTNAAARGRPSETIFRIVRDVTRLPVKSPVRVSLSEDRFVGLADHTILISRDCQEYYIEGSAGPIRNVVADSKQGLIVGARTFPGNPYDSHTLAEQLEQTSILLQDVPGAPASRRRSSTSRFVASTPTSPVELEHRGKSKTLTSQQRRCWFKRQTGYPLFAVLCAAGHNLRWLLRANVRLGIKPSFSAF</sequence>
<dbReference type="InterPro" id="IPR000700">
    <property type="entry name" value="PAS-assoc_C"/>
</dbReference>
<dbReference type="SUPFAM" id="SSF55785">
    <property type="entry name" value="PYP-like sensor domain (PAS domain)"/>
    <property type="match status" value="2"/>
</dbReference>
<dbReference type="InterPro" id="IPR013767">
    <property type="entry name" value="PAS_fold"/>
</dbReference>
<protein>
    <recommendedName>
        <fullName evidence="6">PAS domain-containing protein</fullName>
    </recommendedName>
</protein>
<evidence type="ECO:0000256" key="1">
    <source>
        <dbReference type="SAM" id="MobiDB-lite"/>
    </source>
</evidence>
<dbReference type="Pfam" id="PF00989">
    <property type="entry name" value="PAS"/>
    <property type="match status" value="1"/>
</dbReference>